<evidence type="ECO:0000313" key="2">
    <source>
        <dbReference type="EMBL" id="NER10932.1"/>
    </source>
</evidence>
<protein>
    <recommendedName>
        <fullName evidence="4">Nuclear transport factor 2 family protein</fullName>
    </recommendedName>
</protein>
<sequence length="171" mass="19560">MKKLWAIALLSVLLLSCQAESQEEKAAKEAFEANSKTVLANLKGWQNENLDYSMYAPDFVMLSTEFGAEKDSVSLEEMKVYDKEMWNTFDFRLVTDPPTLLPGVNSDTRKMDGSVRHYSEWEVTLPATDSTEARSGRIKLYESFDFNPEGKIIYQQAYGDFSGIMMYLMQN</sequence>
<dbReference type="AlphaFoldDB" id="A0A6P0UE84"/>
<comment type="caution">
    <text evidence="2">The sequence shown here is derived from an EMBL/GenBank/DDBJ whole genome shotgun (WGS) entry which is preliminary data.</text>
</comment>
<feature type="signal peptide" evidence="1">
    <location>
        <begin position="1"/>
        <end position="21"/>
    </location>
</feature>
<dbReference type="EMBL" id="JAABOP010000002">
    <property type="protein sequence ID" value="NER10932.1"/>
    <property type="molecule type" value="Genomic_DNA"/>
</dbReference>
<organism evidence="2 3">
    <name type="scientific">Muriicola jejuensis</name>
    <dbReference type="NCBI Taxonomy" id="504488"/>
    <lineage>
        <taxon>Bacteria</taxon>
        <taxon>Pseudomonadati</taxon>
        <taxon>Bacteroidota</taxon>
        <taxon>Flavobacteriia</taxon>
        <taxon>Flavobacteriales</taxon>
        <taxon>Flavobacteriaceae</taxon>
        <taxon>Muriicola</taxon>
    </lineage>
</organism>
<proteinExistence type="predicted"/>
<dbReference type="RefSeq" id="WP_163693332.1">
    <property type="nucleotide sequence ID" value="NZ_FXTW01000002.1"/>
</dbReference>
<evidence type="ECO:0000256" key="1">
    <source>
        <dbReference type="SAM" id="SignalP"/>
    </source>
</evidence>
<keyword evidence="1" id="KW-0732">Signal</keyword>
<evidence type="ECO:0000313" key="3">
    <source>
        <dbReference type="Proteomes" id="UP000468443"/>
    </source>
</evidence>
<accession>A0A6P0UE84</accession>
<name>A0A6P0UE84_9FLAO</name>
<dbReference type="PROSITE" id="PS51257">
    <property type="entry name" value="PROKAR_LIPOPROTEIN"/>
    <property type="match status" value="1"/>
</dbReference>
<evidence type="ECO:0008006" key="4">
    <source>
        <dbReference type="Google" id="ProtNLM"/>
    </source>
</evidence>
<keyword evidence="3" id="KW-1185">Reference proteome</keyword>
<reference evidence="2 3" key="1">
    <citation type="submission" date="2020-01" db="EMBL/GenBank/DDBJ databases">
        <title>Muriicola jejuensis KCTC 22299.</title>
        <authorList>
            <person name="Wang G."/>
        </authorList>
    </citation>
    <scope>NUCLEOTIDE SEQUENCE [LARGE SCALE GENOMIC DNA]</scope>
    <source>
        <strain evidence="2 3">KCTC 22299</strain>
    </source>
</reference>
<dbReference type="Proteomes" id="UP000468443">
    <property type="component" value="Unassembled WGS sequence"/>
</dbReference>
<feature type="chain" id="PRO_5026736788" description="Nuclear transport factor 2 family protein" evidence="1">
    <location>
        <begin position="22"/>
        <end position="171"/>
    </location>
</feature>
<gene>
    <name evidence="2" type="ORF">GWK09_10425</name>
</gene>